<dbReference type="InParanoid" id="A0A5F9CX95"/>
<feature type="domain" description="SCP" evidence="6">
    <location>
        <begin position="32"/>
        <end position="179"/>
    </location>
</feature>
<comment type="similarity">
    <text evidence="2">Belongs to the CRISP family.</text>
</comment>
<dbReference type="SMART" id="SM00198">
    <property type="entry name" value="SCP"/>
    <property type="match status" value="1"/>
</dbReference>
<dbReference type="FunFam" id="3.40.33.10:FF:000008">
    <property type="entry name" value="GLI pathogenesis-related 1 (Glioma)"/>
    <property type="match status" value="1"/>
</dbReference>
<evidence type="ECO:0000256" key="4">
    <source>
        <dbReference type="ARBA" id="ARBA00023136"/>
    </source>
</evidence>
<dbReference type="EMBL" id="AAGW02034879">
    <property type="status" value="NOT_ANNOTATED_CDS"/>
    <property type="molecule type" value="Genomic_DNA"/>
</dbReference>
<keyword evidence="3 5" id="KW-0732">Signal</keyword>
<dbReference type="InterPro" id="IPR018244">
    <property type="entry name" value="Allrgn_V5/Tpx1_CS"/>
</dbReference>
<dbReference type="SUPFAM" id="SSF55797">
    <property type="entry name" value="PR-1-like"/>
    <property type="match status" value="1"/>
</dbReference>
<dbReference type="PRINTS" id="PR00838">
    <property type="entry name" value="V5ALLERGEN"/>
</dbReference>
<dbReference type="InterPro" id="IPR002413">
    <property type="entry name" value="V5_allergen-like"/>
</dbReference>
<dbReference type="Pfam" id="PF00188">
    <property type="entry name" value="CAP"/>
    <property type="match status" value="1"/>
</dbReference>
<dbReference type="GO" id="GO:0016020">
    <property type="term" value="C:membrane"/>
    <property type="evidence" value="ECO:0007669"/>
    <property type="project" value="UniProtKB-SubCell"/>
</dbReference>
<dbReference type="Gene3D" id="3.40.33.10">
    <property type="entry name" value="CAP"/>
    <property type="match status" value="1"/>
</dbReference>
<reference evidence="7 8" key="1">
    <citation type="journal article" date="2011" name="Nature">
        <title>A high-resolution map of human evolutionary constraint using 29 mammals.</title>
        <authorList>
            <person name="Lindblad-Toh K."/>
            <person name="Garber M."/>
            <person name="Zuk O."/>
            <person name="Lin M.F."/>
            <person name="Parker B.J."/>
            <person name="Washietl S."/>
            <person name="Kheradpour P."/>
            <person name="Ernst J."/>
            <person name="Jordan G."/>
            <person name="Mauceli E."/>
            <person name="Ward L.D."/>
            <person name="Lowe C.B."/>
            <person name="Holloway A.K."/>
            <person name="Clamp M."/>
            <person name="Gnerre S."/>
            <person name="Alfoldi J."/>
            <person name="Beal K."/>
            <person name="Chang J."/>
            <person name="Clawson H."/>
            <person name="Cuff J."/>
            <person name="Di Palma F."/>
            <person name="Fitzgerald S."/>
            <person name="Flicek P."/>
            <person name="Guttman M."/>
            <person name="Hubisz M.J."/>
            <person name="Jaffe D.B."/>
            <person name="Jungreis I."/>
            <person name="Kent W.J."/>
            <person name="Kostka D."/>
            <person name="Lara M."/>
            <person name="Martins A.L."/>
            <person name="Massingham T."/>
            <person name="Moltke I."/>
            <person name="Raney B.J."/>
            <person name="Rasmussen M.D."/>
            <person name="Robinson J."/>
            <person name="Stark A."/>
            <person name="Vilella A.J."/>
            <person name="Wen J."/>
            <person name="Xie X."/>
            <person name="Zody M.C."/>
            <person name="Baldwin J."/>
            <person name="Bloom T."/>
            <person name="Chin C.W."/>
            <person name="Heiman D."/>
            <person name="Nicol R."/>
            <person name="Nusbaum C."/>
            <person name="Young S."/>
            <person name="Wilkinson J."/>
            <person name="Worley K.C."/>
            <person name="Kovar C.L."/>
            <person name="Muzny D.M."/>
            <person name="Gibbs R.A."/>
            <person name="Cree A."/>
            <person name="Dihn H.H."/>
            <person name="Fowler G."/>
            <person name="Jhangiani S."/>
            <person name="Joshi V."/>
            <person name="Lee S."/>
            <person name="Lewis L.R."/>
            <person name="Nazareth L.V."/>
            <person name="Okwuonu G."/>
            <person name="Santibanez J."/>
            <person name="Warren W.C."/>
            <person name="Mardis E.R."/>
            <person name="Weinstock G.M."/>
            <person name="Wilson R.K."/>
            <person name="Delehaunty K."/>
            <person name="Dooling D."/>
            <person name="Fronik C."/>
            <person name="Fulton L."/>
            <person name="Fulton B."/>
            <person name="Graves T."/>
            <person name="Minx P."/>
            <person name="Sodergren E."/>
            <person name="Birney E."/>
            <person name="Margulies E.H."/>
            <person name="Herrero J."/>
            <person name="Green E.D."/>
            <person name="Haussler D."/>
            <person name="Siepel A."/>
            <person name="Goldman N."/>
            <person name="Pollard K.S."/>
            <person name="Pedersen J.S."/>
            <person name="Lander E.S."/>
            <person name="Kellis M."/>
        </authorList>
    </citation>
    <scope>NUCLEOTIDE SEQUENCE [LARGE SCALE GENOMIC DNA]</scope>
    <source>
        <strain evidence="7 8">Thorbecke inbred</strain>
    </source>
</reference>
<keyword evidence="8" id="KW-1185">Reference proteome</keyword>
<dbReference type="InterPro" id="IPR001283">
    <property type="entry name" value="CRISP-related"/>
</dbReference>
<dbReference type="AlphaFoldDB" id="A0A5F9CX95"/>
<dbReference type="STRING" id="9986.ENSOCUP00000038440"/>
<evidence type="ECO:0000256" key="3">
    <source>
        <dbReference type="ARBA" id="ARBA00022729"/>
    </source>
</evidence>
<evidence type="ECO:0000256" key="1">
    <source>
        <dbReference type="ARBA" id="ARBA00004370"/>
    </source>
</evidence>
<dbReference type="FunCoup" id="A0A5F9CX95">
    <property type="interactions" value="16"/>
</dbReference>
<dbReference type="GO" id="GO:0005576">
    <property type="term" value="C:extracellular region"/>
    <property type="evidence" value="ECO:0007669"/>
    <property type="project" value="InterPro"/>
</dbReference>
<dbReference type="Ensembl" id="ENSOCUT00000056228.1">
    <property type="protein sequence ID" value="ENSOCUP00000038440.1"/>
    <property type="gene ID" value="ENSOCUG00000003909.4"/>
</dbReference>
<evidence type="ECO:0000256" key="5">
    <source>
        <dbReference type="SAM" id="SignalP"/>
    </source>
</evidence>
<dbReference type="InterPro" id="IPR034121">
    <property type="entry name" value="SCP_GLIPR-1-like"/>
</dbReference>
<dbReference type="GeneTree" id="ENSGT00940000162547"/>
<dbReference type="SMR" id="A0A5F9CX95"/>
<evidence type="ECO:0000256" key="2">
    <source>
        <dbReference type="ARBA" id="ARBA00009923"/>
    </source>
</evidence>
<feature type="chain" id="PRO_5023851957" description="SCP domain-containing protein" evidence="5">
    <location>
        <begin position="23"/>
        <end position="277"/>
    </location>
</feature>
<gene>
    <name evidence="7" type="primary">LOC100355031</name>
</gene>
<evidence type="ECO:0000259" key="6">
    <source>
        <dbReference type="SMART" id="SM00198"/>
    </source>
</evidence>
<proteinExistence type="inferred from homology"/>
<comment type="subcellular location">
    <subcellularLocation>
        <location evidence="1">Membrane</location>
    </subcellularLocation>
</comment>
<name>A0A5F9CX95_RABIT</name>
<dbReference type="EMBL" id="AAGW02034880">
    <property type="status" value="NOT_ANNOTATED_CDS"/>
    <property type="molecule type" value="Genomic_DNA"/>
</dbReference>
<dbReference type="InterPro" id="IPR035940">
    <property type="entry name" value="CAP_sf"/>
</dbReference>
<dbReference type="PROSITE" id="PS01010">
    <property type="entry name" value="CRISP_2"/>
    <property type="match status" value="1"/>
</dbReference>
<reference evidence="7" key="2">
    <citation type="submission" date="2025-08" db="UniProtKB">
        <authorList>
            <consortium name="Ensembl"/>
        </authorList>
    </citation>
    <scope>IDENTIFICATION</scope>
    <source>
        <strain evidence="7">Thorbecke</strain>
    </source>
</reference>
<dbReference type="InterPro" id="IPR014044">
    <property type="entry name" value="CAP_dom"/>
</dbReference>
<dbReference type="CDD" id="cd05385">
    <property type="entry name" value="CAP_GLIPR1-like"/>
    <property type="match status" value="1"/>
</dbReference>
<dbReference type="PRINTS" id="PR00837">
    <property type="entry name" value="V5TPXLIKE"/>
</dbReference>
<evidence type="ECO:0000313" key="8">
    <source>
        <dbReference type="Proteomes" id="UP000001811"/>
    </source>
</evidence>
<sequence length="277" mass="31320">MSLRRKLSCLWTLGLYLVTTESFKIPSISDPHFIDECTRTHNEWRGRVRPPAADMKYMIWDDGLARMAKAWANKCQFKHNTCLKKPFECNEDYQFVGENIWLGSLKIFSPRDAITAWYNETEFYDFDSISCTKVCGHYIQVVWASSHKVGCAVTICPSLGEASASIFVCNYAPAGNFPNQHPYKKGASCSLCSERERCVKKLCRIPQIIMPDIFSSDTSTYQNISVLISVLVPLETKSSVNCCVLFTDYPNENAKGKAPQETACNLLSISVLLQKIF</sequence>
<dbReference type="Proteomes" id="UP000001811">
    <property type="component" value="Chromosome 4"/>
</dbReference>
<protein>
    <recommendedName>
        <fullName evidence="6">SCP domain-containing protein</fullName>
    </recommendedName>
</protein>
<keyword evidence="4" id="KW-0472">Membrane</keyword>
<accession>A0A5F9CX95</accession>
<dbReference type="Bgee" id="ENSOCUG00000003909">
    <property type="expression patterns" value="Expressed in testis and 4 other cell types or tissues"/>
</dbReference>
<organism evidence="7 8">
    <name type="scientific">Oryctolagus cuniculus</name>
    <name type="common">Rabbit</name>
    <dbReference type="NCBI Taxonomy" id="9986"/>
    <lineage>
        <taxon>Eukaryota</taxon>
        <taxon>Metazoa</taxon>
        <taxon>Chordata</taxon>
        <taxon>Craniata</taxon>
        <taxon>Vertebrata</taxon>
        <taxon>Euteleostomi</taxon>
        <taxon>Mammalia</taxon>
        <taxon>Eutheria</taxon>
        <taxon>Euarchontoglires</taxon>
        <taxon>Glires</taxon>
        <taxon>Lagomorpha</taxon>
        <taxon>Leporidae</taxon>
        <taxon>Oryctolagus</taxon>
    </lineage>
</organism>
<feature type="signal peptide" evidence="5">
    <location>
        <begin position="1"/>
        <end position="22"/>
    </location>
</feature>
<evidence type="ECO:0000313" key="7">
    <source>
        <dbReference type="Ensembl" id="ENSOCUP00000038440.1"/>
    </source>
</evidence>
<reference evidence="7" key="3">
    <citation type="submission" date="2025-09" db="UniProtKB">
        <authorList>
            <consortium name="Ensembl"/>
        </authorList>
    </citation>
    <scope>IDENTIFICATION</scope>
    <source>
        <strain evidence="7">Thorbecke</strain>
    </source>
</reference>
<dbReference type="PANTHER" id="PTHR10334">
    <property type="entry name" value="CYSTEINE-RICH SECRETORY PROTEIN-RELATED"/>
    <property type="match status" value="1"/>
</dbReference>